<reference evidence="1 2" key="1">
    <citation type="submission" date="2021-06" db="EMBL/GenBank/DDBJ databases">
        <authorList>
            <person name="Palmer J.M."/>
        </authorList>
    </citation>
    <scope>NUCLEOTIDE SEQUENCE [LARGE SCALE GENOMIC DNA]</scope>
    <source>
        <strain evidence="1 2">CL_MEX2019</strain>
        <tissue evidence="1">Muscle</tissue>
    </source>
</reference>
<accession>A0ABU7ETT4</accession>
<dbReference type="Proteomes" id="UP001352852">
    <property type="component" value="Unassembled WGS sequence"/>
</dbReference>
<evidence type="ECO:0000313" key="2">
    <source>
        <dbReference type="Proteomes" id="UP001352852"/>
    </source>
</evidence>
<dbReference type="EMBL" id="JAHUTJ010066272">
    <property type="protein sequence ID" value="MED6290206.1"/>
    <property type="molecule type" value="Genomic_DNA"/>
</dbReference>
<keyword evidence="2" id="KW-1185">Reference proteome</keyword>
<comment type="caution">
    <text evidence="1">The sequence shown here is derived from an EMBL/GenBank/DDBJ whole genome shotgun (WGS) entry which is preliminary data.</text>
</comment>
<sequence length="135" mass="15719">MYLKHWEPGEGMFGLTASKGLCVCLRQVHTCPSLCFLCQNASKKHPWWALCLVSSLPSLTQILSYDCCFFGPRRKSIQHLTPVESYFFCRHDEVRNMTRMSVKYIETCIQNMYEHVAAVIGNFNIFQRKCLWSNL</sequence>
<evidence type="ECO:0000313" key="1">
    <source>
        <dbReference type="EMBL" id="MED6290206.1"/>
    </source>
</evidence>
<name>A0ABU7ETT4_9TELE</name>
<organism evidence="1 2">
    <name type="scientific">Characodon lateralis</name>
    <dbReference type="NCBI Taxonomy" id="208331"/>
    <lineage>
        <taxon>Eukaryota</taxon>
        <taxon>Metazoa</taxon>
        <taxon>Chordata</taxon>
        <taxon>Craniata</taxon>
        <taxon>Vertebrata</taxon>
        <taxon>Euteleostomi</taxon>
        <taxon>Actinopterygii</taxon>
        <taxon>Neopterygii</taxon>
        <taxon>Teleostei</taxon>
        <taxon>Neoteleostei</taxon>
        <taxon>Acanthomorphata</taxon>
        <taxon>Ovalentaria</taxon>
        <taxon>Atherinomorphae</taxon>
        <taxon>Cyprinodontiformes</taxon>
        <taxon>Goodeidae</taxon>
        <taxon>Characodon</taxon>
    </lineage>
</organism>
<gene>
    <name evidence="1" type="ORF">CHARACLAT_010751</name>
</gene>
<protein>
    <submittedName>
        <fullName evidence="1">Uncharacterized protein</fullName>
    </submittedName>
</protein>
<proteinExistence type="predicted"/>